<evidence type="ECO:0008006" key="4">
    <source>
        <dbReference type="Google" id="ProtNLM"/>
    </source>
</evidence>
<organism evidence="2 3">
    <name type="scientific">Brenneria izadpanahii</name>
    <dbReference type="NCBI Taxonomy" id="2722756"/>
    <lineage>
        <taxon>Bacteria</taxon>
        <taxon>Pseudomonadati</taxon>
        <taxon>Pseudomonadota</taxon>
        <taxon>Gammaproteobacteria</taxon>
        <taxon>Enterobacterales</taxon>
        <taxon>Pectobacteriaceae</taxon>
        <taxon>Brenneria</taxon>
    </lineage>
</organism>
<accession>A0ABX7UQK1</accession>
<evidence type="ECO:0000313" key="2">
    <source>
        <dbReference type="EMBL" id="QTF06837.1"/>
    </source>
</evidence>
<sequence>MINAILNWSGWGSKPLWMLAAAQAVLVGGFLLLGIEMILKTERQQIMQINQRVDRQHAAIRHLRQQLQTLPSFAMLKTQLAQRKTANPPFHADMPSLLVTAPLSQSGATLLSWQPEGHQNDNDRNAWLLSFSADYQGMARVLRKFIALPHVLRIEQLAMKSVDGVLHISMRLVKPAAERRSDVE</sequence>
<dbReference type="RefSeq" id="WP_208229506.1">
    <property type="nucleotide sequence ID" value="NZ_CP050854.1"/>
</dbReference>
<proteinExistence type="predicted"/>
<keyword evidence="1" id="KW-1133">Transmembrane helix</keyword>
<keyword evidence="1" id="KW-0812">Transmembrane</keyword>
<evidence type="ECO:0000256" key="1">
    <source>
        <dbReference type="SAM" id="Phobius"/>
    </source>
</evidence>
<name>A0ABX7UQK1_9GAMM</name>
<protein>
    <recommendedName>
        <fullName evidence="4">Pilus assembly protein PilO</fullName>
    </recommendedName>
</protein>
<keyword evidence="3" id="KW-1185">Reference proteome</keyword>
<gene>
    <name evidence="2" type="ORF">HC231_01960</name>
</gene>
<reference evidence="2 3" key="1">
    <citation type="submission" date="2020-03" db="EMBL/GenBank/DDBJ databases">
        <authorList>
            <person name="Bakhshi Ganjeh M."/>
        </authorList>
    </citation>
    <scope>NUCLEOTIDE SEQUENCE [LARGE SCALE GENOMIC DNA]</scope>
    <source>
        <strain evidence="3">Iran 50</strain>
    </source>
</reference>
<feature type="transmembrane region" description="Helical" evidence="1">
    <location>
        <begin position="16"/>
        <end position="39"/>
    </location>
</feature>
<keyword evidence="1" id="KW-0472">Membrane</keyword>
<dbReference type="EMBL" id="CP050854">
    <property type="protein sequence ID" value="QTF06837.1"/>
    <property type="molecule type" value="Genomic_DNA"/>
</dbReference>
<dbReference type="Proteomes" id="UP000671960">
    <property type="component" value="Chromosome"/>
</dbReference>
<evidence type="ECO:0000313" key="3">
    <source>
        <dbReference type="Proteomes" id="UP000671960"/>
    </source>
</evidence>